<name>A0A4R7UX54_9PSEU</name>
<gene>
    <name evidence="2" type="ORF">CLV71_124124</name>
</gene>
<protein>
    <submittedName>
        <fullName evidence="2">Excisionase family DNA binding protein</fullName>
    </submittedName>
</protein>
<dbReference type="InterPro" id="IPR041657">
    <property type="entry name" value="HTH_17"/>
</dbReference>
<dbReference type="AlphaFoldDB" id="A0A4R7UX54"/>
<accession>A0A4R7UX54</accession>
<dbReference type="Proteomes" id="UP000294927">
    <property type="component" value="Unassembled WGS sequence"/>
</dbReference>
<sequence length="73" mass="7508">MTGRTAAEILADAGPTVSIPEAATVLGISRGHGYALAGRGELEAVGVRVLRLGARWRVPTADLRRVLGVDTAA</sequence>
<organism evidence="2 3">
    <name type="scientific">Actinophytocola oryzae</name>
    <dbReference type="NCBI Taxonomy" id="502181"/>
    <lineage>
        <taxon>Bacteria</taxon>
        <taxon>Bacillati</taxon>
        <taxon>Actinomycetota</taxon>
        <taxon>Actinomycetes</taxon>
        <taxon>Pseudonocardiales</taxon>
        <taxon>Pseudonocardiaceae</taxon>
    </lineage>
</organism>
<dbReference type="Pfam" id="PF12728">
    <property type="entry name" value="HTH_17"/>
    <property type="match status" value="1"/>
</dbReference>
<evidence type="ECO:0000313" key="3">
    <source>
        <dbReference type="Proteomes" id="UP000294927"/>
    </source>
</evidence>
<keyword evidence="3" id="KW-1185">Reference proteome</keyword>
<dbReference type="RefSeq" id="WP_243867320.1">
    <property type="nucleotide sequence ID" value="NZ_SOCP01000024.1"/>
</dbReference>
<evidence type="ECO:0000313" key="2">
    <source>
        <dbReference type="EMBL" id="TDV40105.1"/>
    </source>
</evidence>
<dbReference type="EMBL" id="SOCP01000024">
    <property type="protein sequence ID" value="TDV40105.1"/>
    <property type="molecule type" value="Genomic_DNA"/>
</dbReference>
<comment type="caution">
    <text evidence="2">The sequence shown here is derived from an EMBL/GenBank/DDBJ whole genome shotgun (WGS) entry which is preliminary data.</text>
</comment>
<feature type="domain" description="Helix-turn-helix" evidence="1">
    <location>
        <begin position="18"/>
        <end position="66"/>
    </location>
</feature>
<proteinExistence type="predicted"/>
<evidence type="ECO:0000259" key="1">
    <source>
        <dbReference type="Pfam" id="PF12728"/>
    </source>
</evidence>
<reference evidence="2 3" key="1">
    <citation type="submission" date="2019-03" db="EMBL/GenBank/DDBJ databases">
        <title>Genomic Encyclopedia of Archaeal and Bacterial Type Strains, Phase II (KMG-II): from individual species to whole genera.</title>
        <authorList>
            <person name="Goeker M."/>
        </authorList>
    </citation>
    <scope>NUCLEOTIDE SEQUENCE [LARGE SCALE GENOMIC DNA]</scope>
    <source>
        <strain evidence="2 3">DSM 45499</strain>
    </source>
</reference>